<protein>
    <submittedName>
        <fullName evidence="1">Uncharacterized protein</fullName>
    </submittedName>
</protein>
<sequence>MPSGRLSRAPLLTLGQDTGFLSGLPDDYSAADVVDRILQGTGAR</sequence>
<accession>A0ABV0AE27</accession>
<gene>
    <name evidence="1" type="ORF">AAH991_00640</name>
</gene>
<proteinExistence type="predicted"/>
<name>A0ABV0AE27_9ACTN</name>
<evidence type="ECO:0000313" key="1">
    <source>
        <dbReference type="EMBL" id="MEN3533593.1"/>
    </source>
</evidence>
<reference evidence="1 2" key="1">
    <citation type="submission" date="2024-05" db="EMBL/GenBank/DDBJ databases">
        <title>Microbispora sp.ZYX-F-249.</title>
        <authorList>
            <person name="Xie H."/>
        </authorList>
    </citation>
    <scope>NUCLEOTIDE SEQUENCE [LARGE SCALE GENOMIC DNA]</scope>
    <source>
        <strain evidence="1 2">ZYX-F-249</strain>
    </source>
</reference>
<dbReference type="Proteomes" id="UP001447516">
    <property type="component" value="Unassembled WGS sequence"/>
</dbReference>
<dbReference type="RefSeq" id="WP_346223957.1">
    <property type="nucleotide sequence ID" value="NZ_JBDJAW010000001.1"/>
</dbReference>
<dbReference type="EMBL" id="JBDJAW010000001">
    <property type="protein sequence ID" value="MEN3533593.1"/>
    <property type="molecule type" value="Genomic_DNA"/>
</dbReference>
<comment type="caution">
    <text evidence="1">The sequence shown here is derived from an EMBL/GenBank/DDBJ whole genome shotgun (WGS) entry which is preliminary data.</text>
</comment>
<keyword evidence="2" id="KW-1185">Reference proteome</keyword>
<evidence type="ECO:0000313" key="2">
    <source>
        <dbReference type="Proteomes" id="UP001447516"/>
    </source>
</evidence>
<organism evidence="1 2">
    <name type="scientific">Microbispora maris</name>
    <dbReference type="NCBI Taxonomy" id="3144104"/>
    <lineage>
        <taxon>Bacteria</taxon>
        <taxon>Bacillati</taxon>
        <taxon>Actinomycetota</taxon>
        <taxon>Actinomycetes</taxon>
        <taxon>Streptosporangiales</taxon>
        <taxon>Streptosporangiaceae</taxon>
        <taxon>Microbispora</taxon>
    </lineage>
</organism>